<dbReference type="Proteomes" id="UP000195208">
    <property type="component" value="Unassembled WGS sequence"/>
</dbReference>
<name>A0A2T4MHT2_9STAP</name>
<proteinExistence type="predicted"/>
<reference evidence="2 3" key="1">
    <citation type="submission" date="2017-04" db="EMBL/GenBank/DDBJ databases">
        <title>Staphylococcus agnetis, a potential pathogen in the broiler production.</title>
        <authorList>
            <person name="Poulsen L."/>
        </authorList>
    </citation>
    <scope>NUCLEOTIDE SEQUENCE [LARGE SCALE GENOMIC DNA]</scope>
    <source>
        <strain evidence="2 3">723_310714_2_2_spleen</strain>
    </source>
</reference>
<organism evidence="1 4">
    <name type="scientific">Staphylococcus agnetis</name>
    <dbReference type="NCBI Taxonomy" id="985762"/>
    <lineage>
        <taxon>Bacteria</taxon>
        <taxon>Bacillati</taxon>
        <taxon>Bacillota</taxon>
        <taxon>Bacilli</taxon>
        <taxon>Bacillales</taxon>
        <taxon>Staphylococcaceae</taxon>
        <taxon>Staphylococcus</taxon>
    </lineage>
</organism>
<dbReference type="Proteomes" id="UP000646308">
    <property type="component" value="Unassembled WGS sequence"/>
</dbReference>
<dbReference type="EMBL" id="NEFX01000003">
    <property type="protein sequence ID" value="OTW31872.1"/>
    <property type="molecule type" value="Genomic_DNA"/>
</dbReference>
<protein>
    <recommendedName>
        <fullName evidence="5">DNA repair/chromosome segregation ATPase</fullName>
    </recommendedName>
</protein>
<reference evidence="1" key="2">
    <citation type="submission" date="2019-11" db="EMBL/GenBank/DDBJ databases">
        <title>Whole genome comparisons of Staphylococcus agnetis isolates from cattle and chickens.</title>
        <authorList>
            <person name="Rhoads D."/>
            <person name="Shwani A."/>
            <person name="Adkins P."/>
            <person name="Calcutt M."/>
            <person name="Middleton J."/>
        </authorList>
    </citation>
    <scope>NUCLEOTIDE SEQUENCE</scope>
    <source>
        <strain evidence="1">1387</strain>
    </source>
</reference>
<accession>A0A2T4MHT2</accession>
<dbReference type="GeneID" id="57692321"/>
<sequence length="66" mass="7826">MNLEAQLQELKLDYVRLQGDLEKRESMGQHIDPLIKQMESIEHKISEVRLKMEQDRSPQSHQSSHQ</sequence>
<evidence type="ECO:0000313" key="3">
    <source>
        <dbReference type="Proteomes" id="UP000195208"/>
    </source>
</evidence>
<dbReference type="InterPro" id="IPR048062">
    <property type="entry name" value="SE1832-like"/>
</dbReference>
<dbReference type="EMBL" id="WMFL01000079">
    <property type="protein sequence ID" value="NJI02566.1"/>
    <property type="molecule type" value="Genomic_DNA"/>
</dbReference>
<keyword evidence="3" id="KW-1185">Reference proteome</keyword>
<dbReference type="NCBIfam" id="NF040877">
    <property type="entry name" value="SE1832_fam"/>
    <property type="match status" value="1"/>
</dbReference>
<comment type="caution">
    <text evidence="1">The sequence shown here is derived from an EMBL/GenBank/DDBJ whole genome shotgun (WGS) entry which is preliminary data.</text>
</comment>
<evidence type="ECO:0000313" key="1">
    <source>
        <dbReference type="EMBL" id="NJI02566.1"/>
    </source>
</evidence>
<dbReference type="RefSeq" id="WP_060551607.1">
    <property type="nucleotide sequence ID" value="NZ_CP009623.1"/>
</dbReference>
<evidence type="ECO:0000313" key="2">
    <source>
        <dbReference type="EMBL" id="OTW31872.1"/>
    </source>
</evidence>
<evidence type="ECO:0008006" key="5">
    <source>
        <dbReference type="Google" id="ProtNLM"/>
    </source>
</evidence>
<evidence type="ECO:0000313" key="4">
    <source>
        <dbReference type="Proteomes" id="UP000646308"/>
    </source>
</evidence>
<dbReference type="OrthoDB" id="2973146at2"/>
<gene>
    <name evidence="2" type="ORF">B9M88_01995</name>
    <name evidence="1" type="ORF">GLV84_06980</name>
</gene>
<dbReference type="KEGG" id="sagq:EP23_06975"/>
<dbReference type="AlphaFoldDB" id="A0A2T4MHT2"/>